<dbReference type="STRING" id="1459636.NTE_02776"/>
<keyword evidence="4" id="KW-1185">Reference proteome</keyword>
<dbReference type="RefSeq" id="WP_148701326.1">
    <property type="nucleotide sequence ID" value="NZ_CP007174.1"/>
</dbReference>
<dbReference type="OrthoDB" id="28313at2157"/>
<dbReference type="PANTHER" id="PTHR43546">
    <property type="entry name" value="UPF0173 METAL-DEPENDENT HYDROLASE MJ1163-RELATED"/>
    <property type="match status" value="1"/>
</dbReference>
<dbReference type="InterPro" id="IPR036866">
    <property type="entry name" value="RibonucZ/Hydroxyglut_hydro"/>
</dbReference>
<dbReference type="GO" id="GO:0016787">
    <property type="term" value="F:hydrolase activity"/>
    <property type="evidence" value="ECO:0007669"/>
    <property type="project" value="UniProtKB-KW"/>
</dbReference>
<proteinExistence type="predicted"/>
<dbReference type="SUPFAM" id="SSF56281">
    <property type="entry name" value="Metallo-hydrolase/oxidoreductase"/>
    <property type="match status" value="1"/>
</dbReference>
<dbReference type="AlphaFoldDB" id="A0A075MW20"/>
<evidence type="ECO:0000313" key="4">
    <source>
        <dbReference type="Proteomes" id="UP000028194"/>
    </source>
</evidence>
<dbReference type="PANTHER" id="PTHR43546:SF9">
    <property type="entry name" value="L-ASCORBATE-6-PHOSPHATE LACTONASE ULAG-RELATED"/>
    <property type="match status" value="1"/>
</dbReference>
<feature type="domain" description="Metallo-beta-lactamase" evidence="2">
    <location>
        <begin position="24"/>
        <end position="224"/>
    </location>
</feature>
<organism evidence="3 4">
    <name type="scientific">Candidatus Nitrososphaera evergladensis SR1</name>
    <dbReference type="NCBI Taxonomy" id="1459636"/>
    <lineage>
        <taxon>Archaea</taxon>
        <taxon>Nitrososphaerota</taxon>
        <taxon>Nitrososphaeria</taxon>
        <taxon>Nitrososphaerales</taxon>
        <taxon>Nitrososphaeraceae</taxon>
        <taxon>Nitrososphaera</taxon>
    </lineage>
</organism>
<dbReference type="Gene3D" id="3.60.15.10">
    <property type="entry name" value="Ribonuclease Z/Hydroxyacylglutathione hydrolase-like"/>
    <property type="match status" value="1"/>
</dbReference>
<evidence type="ECO:0000259" key="2">
    <source>
        <dbReference type="Pfam" id="PF12706"/>
    </source>
</evidence>
<dbReference type="KEGG" id="nev:NTE_02776"/>
<evidence type="ECO:0000256" key="1">
    <source>
        <dbReference type="ARBA" id="ARBA00022801"/>
    </source>
</evidence>
<dbReference type="EMBL" id="CP007174">
    <property type="protein sequence ID" value="AIF84817.1"/>
    <property type="molecule type" value="Genomic_DNA"/>
</dbReference>
<dbReference type="InterPro" id="IPR050114">
    <property type="entry name" value="UPF0173_UPF0282_UlaG_hydrolase"/>
</dbReference>
<dbReference type="Pfam" id="PF12706">
    <property type="entry name" value="Lactamase_B_2"/>
    <property type="match status" value="1"/>
</dbReference>
<accession>A0A075MW20</accession>
<dbReference type="HOGENOM" id="CLU_051050_1_0_2"/>
<gene>
    <name evidence="3" type="ORF">NTE_02776</name>
</gene>
<reference evidence="3 4" key="1">
    <citation type="journal article" date="2014" name="PLoS ONE">
        <title>Genome Sequence of Candidatus Nitrososphaera evergladensis from Group I.1b Enriched from Everglades Soil Reveals Novel Genomic Features of the Ammonia-Oxidizing Archaea.</title>
        <authorList>
            <person name="Zhalnina K.V."/>
            <person name="Dias R."/>
            <person name="Leonard M.T."/>
            <person name="Dorr de Quadros P."/>
            <person name="Camargo F.A."/>
            <person name="Drew J.C."/>
            <person name="Farmerie W.G."/>
            <person name="Daroub S.H."/>
            <person name="Triplett E.W."/>
        </authorList>
    </citation>
    <scope>NUCLEOTIDE SEQUENCE [LARGE SCALE GENOMIC DNA]</scope>
    <source>
        <strain evidence="3 4">SR1</strain>
    </source>
</reference>
<dbReference type="eggNOG" id="arCOG00497">
    <property type="taxonomic scope" value="Archaea"/>
</dbReference>
<sequence length="264" mass="28743">MNDLKLRFTYIGGPTALIELGGLRFLTDPTFDPPGEYRTSLYVLRKTRGPAIGHDAIGSLDAVLLSHDQHLDNLDTMGRASLDHSARVLTTPAAAKRLGDRAIGLSPWQTIGIPARDGGNSRVLQITGTPARHGPVHADRGPVTGFVLAFADAPEYAVYISGDTVWHEGLVEVSRRFSIRVAVLFMGAARVTEVGPWHLTLTAAEGVKAAHAFSRATTIIPLHFEGWAHYSESRDDIEQAFTAAGLEHRLKWMEPGRPTDLCIH</sequence>
<dbReference type="Proteomes" id="UP000028194">
    <property type="component" value="Chromosome"/>
</dbReference>
<protein>
    <submittedName>
        <fullName evidence="3">Putative Zn-dependent hydrolase of beta-lactamase fold</fullName>
    </submittedName>
</protein>
<name>A0A075MW20_9ARCH</name>
<dbReference type="GeneID" id="41598465"/>
<evidence type="ECO:0000313" key="3">
    <source>
        <dbReference type="EMBL" id="AIF84817.1"/>
    </source>
</evidence>
<keyword evidence="1 3" id="KW-0378">Hydrolase</keyword>
<dbReference type="InterPro" id="IPR001279">
    <property type="entry name" value="Metallo-B-lactamas"/>
</dbReference>